<dbReference type="EMBL" id="CP077062">
    <property type="protein sequence ID" value="QWZ08436.1"/>
    <property type="molecule type" value="Genomic_DNA"/>
</dbReference>
<keyword evidence="6" id="KW-1185">Reference proteome</keyword>
<feature type="chain" id="PRO_5038993197" evidence="4">
    <location>
        <begin position="20"/>
        <end position="261"/>
    </location>
</feature>
<dbReference type="NCBIfam" id="TIGR01256">
    <property type="entry name" value="modA"/>
    <property type="match status" value="1"/>
</dbReference>
<dbReference type="InterPro" id="IPR050682">
    <property type="entry name" value="ModA/WtpA"/>
</dbReference>
<dbReference type="AlphaFoldDB" id="A0A975Y0F9"/>
<dbReference type="GO" id="GO:0015689">
    <property type="term" value="P:molybdate ion transport"/>
    <property type="evidence" value="ECO:0007669"/>
    <property type="project" value="InterPro"/>
</dbReference>
<dbReference type="KEGG" id="nps:KRR39_00745"/>
<keyword evidence="3 4" id="KW-0732">Signal</keyword>
<evidence type="ECO:0000256" key="3">
    <source>
        <dbReference type="ARBA" id="ARBA00022729"/>
    </source>
</evidence>
<dbReference type="PANTHER" id="PTHR30632:SF0">
    <property type="entry name" value="SULFATE-BINDING PROTEIN"/>
    <property type="match status" value="1"/>
</dbReference>
<proteinExistence type="inferred from homology"/>
<dbReference type="RefSeq" id="WP_216939926.1">
    <property type="nucleotide sequence ID" value="NZ_CP077062.1"/>
</dbReference>
<evidence type="ECO:0000256" key="2">
    <source>
        <dbReference type="ARBA" id="ARBA00022723"/>
    </source>
</evidence>
<sequence length="261" mass="26258">MRNRTAALALSLVATLALAGCGSGSAASGGTGSSARETGTLNVLAAASLTESFTSLAKDFEADHPGVDVKLAFDSSATLAEQVTQGAPADVLATADQDTMQTVVDAHGTQGDPTVFATNHLQLVVPPDNPAGITGFADIAKPGVKYVVCVDTAPCGKLAVKVLDATGITAEPASEEVDVKAVLSKVELDEADAGLVYATDAVAGGDKVRPVDIPTSDANLNTYPIAALSGAKKPQLAQDWVDLVTGSQGQKVLADAGFGKP</sequence>
<name>A0A975Y0F9_9ACTN</name>
<dbReference type="GO" id="GO:0046872">
    <property type="term" value="F:metal ion binding"/>
    <property type="evidence" value="ECO:0007669"/>
    <property type="project" value="UniProtKB-KW"/>
</dbReference>
<reference evidence="5" key="1">
    <citation type="submission" date="2021-06" db="EMBL/GenBank/DDBJ databases">
        <title>Complete genome sequence of Nocardioides sp. G188.</title>
        <authorList>
            <person name="Im W.-T."/>
        </authorList>
    </citation>
    <scope>NUCLEOTIDE SEQUENCE</scope>
    <source>
        <strain evidence="5">G188</strain>
    </source>
</reference>
<dbReference type="PROSITE" id="PS51257">
    <property type="entry name" value="PROKAR_LIPOPROTEIN"/>
    <property type="match status" value="1"/>
</dbReference>
<evidence type="ECO:0000256" key="4">
    <source>
        <dbReference type="SAM" id="SignalP"/>
    </source>
</evidence>
<evidence type="ECO:0000313" key="5">
    <source>
        <dbReference type="EMBL" id="QWZ08436.1"/>
    </source>
</evidence>
<gene>
    <name evidence="5" type="primary">modA</name>
    <name evidence="5" type="ORF">KRR39_00745</name>
</gene>
<dbReference type="Pfam" id="PF13531">
    <property type="entry name" value="SBP_bac_11"/>
    <property type="match status" value="1"/>
</dbReference>
<keyword evidence="2" id="KW-0479">Metal-binding</keyword>
<dbReference type="GO" id="GO:0030973">
    <property type="term" value="F:molybdate ion binding"/>
    <property type="evidence" value="ECO:0007669"/>
    <property type="project" value="TreeGrafter"/>
</dbReference>
<evidence type="ECO:0000313" key="6">
    <source>
        <dbReference type="Proteomes" id="UP000683575"/>
    </source>
</evidence>
<dbReference type="InterPro" id="IPR005950">
    <property type="entry name" value="ModA"/>
</dbReference>
<protein>
    <submittedName>
        <fullName evidence="5">Molybdate ABC transporter substrate-binding protein</fullName>
    </submittedName>
</protein>
<comment type="similarity">
    <text evidence="1">Belongs to the bacterial solute-binding protein ModA family.</text>
</comment>
<evidence type="ECO:0000256" key="1">
    <source>
        <dbReference type="ARBA" id="ARBA00009175"/>
    </source>
</evidence>
<dbReference type="Proteomes" id="UP000683575">
    <property type="component" value="Chromosome"/>
</dbReference>
<dbReference type="PANTHER" id="PTHR30632">
    <property type="entry name" value="MOLYBDATE-BINDING PERIPLASMIC PROTEIN"/>
    <property type="match status" value="1"/>
</dbReference>
<dbReference type="PIRSF" id="PIRSF004846">
    <property type="entry name" value="ModA"/>
    <property type="match status" value="1"/>
</dbReference>
<organism evidence="5 6">
    <name type="scientific">Nocardioides panacis</name>
    <dbReference type="NCBI Taxonomy" id="2849501"/>
    <lineage>
        <taxon>Bacteria</taxon>
        <taxon>Bacillati</taxon>
        <taxon>Actinomycetota</taxon>
        <taxon>Actinomycetes</taxon>
        <taxon>Propionibacteriales</taxon>
        <taxon>Nocardioidaceae</taxon>
        <taxon>Nocardioides</taxon>
    </lineage>
</organism>
<accession>A0A975Y0F9</accession>
<feature type="signal peptide" evidence="4">
    <location>
        <begin position="1"/>
        <end position="19"/>
    </location>
</feature>